<dbReference type="SUPFAM" id="SSF51735">
    <property type="entry name" value="NAD(P)-binding Rossmann-fold domains"/>
    <property type="match status" value="1"/>
</dbReference>
<protein>
    <submittedName>
        <fullName evidence="3">NAD(P)-dependent dehydrogenase (Short-subunit alcohol dehydrogenase family)</fullName>
    </submittedName>
</protein>
<dbReference type="Pfam" id="PF13561">
    <property type="entry name" value="adh_short_C2"/>
    <property type="match status" value="1"/>
</dbReference>
<dbReference type="PRINTS" id="PR00081">
    <property type="entry name" value="GDHRDH"/>
</dbReference>
<dbReference type="EMBL" id="JAUSUZ010000001">
    <property type="protein sequence ID" value="MDQ0363894.1"/>
    <property type="molecule type" value="Genomic_DNA"/>
</dbReference>
<dbReference type="PANTHER" id="PTHR43477:SF1">
    <property type="entry name" value="DIHYDROANTICAPSIN 7-DEHYDROGENASE"/>
    <property type="match status" value="1"/>
</dbReference>
<evidence type="ECO:0000313" key="4">
    <source>
        <dbReference type="Proteomes" id="UP001240236"/>
    </source>
</evidence>
<dbReference type="CDD" id="cd05233">
    <property type="entry name" value="SDR_c"/>
    <property type="match status" value="1"/>
</dbReference>
<proteinExistence type="inferred from homology"/>
<keyword evidence="4" id="KW-1185">Reference proteome</keyword>
<gene>
    <name evidence="3" type="ORF">J2S42_000563</name>
</gene>
<evidence type="ECO:0000313" key="3">
    <source>
        <dbReference type="EMBL" id="MDQ0363894.1"/>
    </source>
</evidence>
<evidence type="ECO:0000256" key="1">
    <source>
        <dbReference type="ARBA" id="ARBA00006484"/>
    </source>
</evidence>
<comment type="caution">
    <text evidence="3">The sequence shown here is derived from an EMBL/GenBank/DDBJ whole genome shotgun (WGS) entry which is preliminary data.</text>
</comment>
<dbReference type="AlphaFoldDB" id="A0AAE3VUH5"/>
<accession>A0AAE3VUH5</accession>
<reference evidence="3 4" key="1">
    <citation type="submission" date="2023-07" db="EMBL/GenBank/DDBJ databases">
        <title>Sequencing the genomes of 1000 actinobacteria strains.</title>
        <authorList>
            <person name="Klenk H.-P."/>
        </authorList>
    </citation>
    <scope>NUCLEOTIDE SEQUENCE [LARGE SCALE GENOMIC DNA]</scope>
    <source>
        <strain evidence="3 4">DSM 44709</strain>
    </source>
</reference>
<dbReference type="RefSeq" id="WP_307234871.1">
    <property type="nucleotide sequence ID" value="NZ_JAUSUZ010000001.1"/>
</dbReference>
<dbReference type="Proteomes" id="UP001240236">
    <property type="component" value="Unassembled WGS sequence"/>
</dbReference>
<organism evidence="3 4">
    <name type="scientific">Catenuloplanes indicus</name>
    <dbReference type="NCBI Taxonomy" id="137267"/>
    <lineage>
        <taxon>Bacteria</taxon>
        <taxon>Bacillati</taxon>
        <taxon>Actinomycetota</taxon>
        <taxon>Actinomycetes</taxon>
        <taxon>Micromonosporales</taxon>
        <taxon>Micromonosporaceae</taxon>
        <taxon>Catenuloplanes</taxon>
    </lineage>
</organism>
<dbReference type="GO" id="GO:0016491">
    <property type="term" value="F:oxidoreductase activity"/>
    <property type="evidence" value="ECO:0007669"/>
    <property type="project" value="UniProtKB-KW"/>
</dbReference>
<sequence length="268" mass="27811">MTWALILGVSSGMGRATAVALAETGLNIAGLHFDTAARAAEADALRAELDRLGVKHDLVNANAAAHRTRAEVVPRLAELAGDGGLRVLVHSLAFGTLVPYLPRPGFPDGLTSRQLTMTLEVMAHSLVHWTQDLAAAGLFGDGAKIFALTSSGTTQHLPSYGAVSAAKSALESHVRQLALELAPRGVAVNALRAGVTVTPSLERIPEHAAFIDEAALSNPHGRLTRPRDVAEAIVALTAAPGSWITGNTIGVDGGELHAAGHAWARHGE</sequence>
<dbReference type="PANTHER" id="PTHR43477">
    <property type="entry name" value="DIHYDROANTICAPSIN 7-DEHYDROGENASE"/>
    <property type="match status" value="1"/>
</dbReference>
<comment type="similarity">
    <text evidence="1">Belongs to the short-chain dehydrogenases/reductases (SDR) family.</text>
</comment>
<name>A0AAE3VUH5_9ACTN</name>
<dbReference type="InterPro" id="IPR051122">
    <property type="entry name" value="SDR_DHRS6-like"/>
</dbReference>
<dbReference type="InterPro" id="IPR036291">
    <property type="entry name" value="NAD(P)-bd_dom_sf"/>
</dbReference>
<dbReference type="Gene3D" id="3.40.50.720">
    <property type="entry name" value="NAD(P)-binding Rossmann-like Domain"/>
    <property type="match status" value="2"/>
</dbReference>
<evidence type="ECO:0000256" key="2">
    <source>
        <dbReference type="ARBA" id="ARBA00023002"/>
    </source>
</evidence>
<keyword evidence="2" id="KW-0560">Oxidoreductase</keyword>
<dbReference type="InterPro" id="IPR002347">
    <property type="entry name" value="SDR_fam"/>
</dbReference>